<evidence type="ECO:0000313" key="2">
    <source>
        <dbReference type="Proteomes" id="UP000241032"/>
    </source>
</evidence>
<name>A0A2P1JT31_9CAUD</name>
<proteinExistence type="predicted"/>
<sequence length="165" mass="18309">MTEHLVNHHMGEVAMARNFPKLETPTVRITVESLERPQGPDGATSWRALEVPAASDEYVYTVGELHRILLAYGAAIGCMLIKAHVTEFRLVARGLFTGRLLGVYGLCWAWDQRRFIPRGRPMLSWPPVHELPQEVVVGAALHAGEPLVPFPPHRRPHLVAVASTA</sequence>
<protein>
    <submittedName>
        <fullName evidence="1">Uncharacterized protein</fullName>
    </submittedName>
</protein>
<dbReference type="EMBL" id="MH001457">
    <property type="protein sequence ID" value="AVO22308.1"/>
    <property type="molecule type" value="Genomic_DNA"/>
</dbReference>
<gene>
    <name evidence="1" type="primary">51</name>
    <name evidence="1" type="ORF">PBI_NESBITT_51</name>
</gene>
<organism evidence="1 2">
    <name type="scientific">Streptomyces phage Nesbitt</name>
    <dbReference type="NCBI Taxonomy" id="2108133"/>
    <lineage>
        <taxon>Viruses</taxon>
        <taxon>Duplodnaviria</taxon>
        <taxon>Heunggongvirae</taxon>
        <taxon>Uroviricota</taxon>
        <taxon>Caudoviricetes</taxon>
        <taxon>Abbeymikolonvirus</taxon>
        <taxon>Abbeymikolonvirus abbeymikolon</taxon>
    </lineage>
</organism>
<accession>A0A2P1JT31</accession>
<reference evidence="2" key="1">
    <citation type="submission" date="2018-02" db="EMBL/GenBank/DDBJ databases">
        <authorList>
            <person name="Cohen D.B."/>
            <person name="Kent A.D."/>
        </authorList>
    </citation>
    <scope>NUCLEOTIDE SEQUENCE [LARGE SCALE GENOMIC DNA]</scope>
</reference>
<evidence type="ECO:0000313" key="1">
    <source>
        <dbReference type="EMBL" id="AVO22308.1"/>
    </source>
</evidence>
<dbReference type="Proteomes" id="UP000241032">
    <property type="component" value="Genome"/>
</dbReference>